<reference evidence="7 8" key="1">
    <citation type="submission" date="2016-10" db="EMBL/GenBank/DDBJ databases">
        <authorList>
            <person name="de Groot N.N."/>
        </authorList>
    </citation>
    <scope>NUCLEOTIDE SEQUENCE [LARGE SCALE GENOMIC DNA]</scope>
    <source>
        <strain evidence="7 8">DSM 12130</strain>
    </source>
</reference>
<organism evidence="7 8">
    <name type="scientific">Desulforhopalus singaporensis</name>
    <dbReference type="NCBI Taxonomy" id="91360"/>
    <lineage>
        <taxon>Bacteria</taxon>
        <taxon>Pseudomonadati</taxon>
        <taxon>Thermodesulfobacteriota</taxon>
        <taxon>Desulfobulbia</taxon>
        <taxon>Desulfobulbales</taxon>
        <taxon>Desulfocapsaceae</taxon>
        <taxon>Desulforhopalus</taxon>
    </lineage>
</organism>
<evidence type="ECO:0000313" key="8">
    <source>
        <dbReference type="Proteomes" id="UP000199073"/>
    </source>
</evidence>
<keyword evidence="4 6" id="KW-1133">Transmembrane helix</keyword>
<evidence type="ECO:0000256" key="1">
    <source>
        <dbReference type="ARBA" id="ARBA00004651"/>
    </source>
</evidence>
<dbReference type="InterPro" id="IPR001851">
    <property type="entry name" value="ABC_transp_permease"/>
</dbReference>
<sequence>MGPYEISLATGVGIYVILAVSLNLITGYCGQISLGHAAFFGIGAYTVALLSKLGWPMYLTLAAGLSSAGIIGVIIGLTSLRVKEDFLAIVTMGVAFLFVGIVRQQEFFGGEMGISGIPSHGMTKFAYLCFVLVFAMLSILFSWYVKKAWIGFAFDAVADDEGTARTLGLDIKSYKLTAFAMGTSMAGLAGGLYAYYTRFIVPETFGFIESITILSMVAVGGIGSTFGVVFATVLLVMMPEVFRFINDYKLLLYGALLFGVMRFKPEGLSGFYTLLTGNKEK</sequence>
<name>A0A1H0UDW9_9BACT</name>
<keyword evidence="8" id="KW-1185">Reference proteome</keyword>
<comment type="subcellular location">
    <subcellularLocation>
        <location evidence="1">Cell membrane</location>
        <topology evidence="1">Multi-pass membrane protein</topology>
    </subcellularLocation>
</comment>
<keyword evidence="2" id="KW-1003">Cell membrane</keyword>
<dbReference type="AlphaFoldDB" id="A0A1H0UDW9"/>
<dbReference type="RefSeq" id="WP_092225175.1">
    <property type="nucleotide sequence ID" value="NZ_FNJI01000031.1"/>
</dbReference>
<dbReference type="PANTHER" id="PTHR30482">
    <property type="entry name" value="HIGH-AFFINITY BRANCHED-CHAIN AMINO ACID TRANSPORT SYSTEM PERMEASE"/>
    <property type="match status" value="1"/>
</dbReference>
<feature type="transmembrane region" description="Helical" evidence="6">
    <location>
        <begin position="32"/>
        <end position="51"/>
    </location>
</feature>
<evidence type="ECO:0000256" key="4">
    <source>
        <dbReference type="ARBA" id="ARBA00022989"/>
    </source>
</evidence>
<proteinExistence type="predicted"/>
<evidence type="ECO:0000256" key="5">
    <source>
        <dbReference type="ARBA" id="ARBA00023136"/>
    </source>
</evidence>
<dbReference type="GO" id="GO:0015658">
    <property type="term" value="F:branched-chain amino acid transmembrane transporter activity"/>
    <property type="evidence" value="ECO:0007669"/>
    <property type="project" value="InterPro"/>
</dbReference>
<evidence type="ECO:0000256" key="3">
    <source>
        <dbReference type="ARBA" id="ARBA00022692"/>
    </source>
</evidence>
<evidence type="ECO:0000313" key="7">
    <source>
        <dbReference type="EMBL" id="SDP64379.1"/>
    </source>
</evidence>
<protein>
    <submittedName>
        <fullName evidence="7">Amino acid/amide ABC transporter membrane protein 2, HAAT family (TC 3.A.1.4.-)</fullName>
    </submittedName>
</protein>
<dbReference type="CDD" id="cd06581">
    <property type="entry name" value="TM_PBP1_LivM_like"/>
    <property type="match status" value="1"/>
</dbReference>
<keyword evidence="3 6" id="KW-0812">Transmembrane</keyword>
<dbReference type="Pfam" id="PF02653">
    <property type="entry name" value="BPD_transp_2"/>
    <property type="match status" value="1"/>
</dbReference>
<dbReference type="STRING" id="91360.SAMN05660330_03501"/>
<feature type="transmembrane region" description="Helical" evidence="6">
    <location>
        <begin position="125"/>
        <end position="145"/>
    </location>
</feature>
<dbReference type="Proteomes" id="UP000199073">
    <property type="component" value="Unassembled WGS sequence"/>
</dbReference>
<feature type="transmembrane region" description="Helical" evidence="6">
    <location>
        <begin position="57"/>
        <end position="79"/>
    </location>
</feature>
<feature type="transmembrane region" description="Helical" evidence="6">
    <location>
        <begin position="6"/>
        <end position="25"/>
    </location>
</feature>
<dbReference type="EMBL" id="FNJI01000031">
    <property type="protein sequence ID" value="SDP64379.1"/>
    <property type="molecule type" value="Genomic_DNA"/>
</dbReference>
<feature type="transmembrane region" description="Helical" evidence="6">
    <location>
        <begin position="250"/>
        <end position="275"/>
    </location>
</feature>
<feature type="transmembrane region" description="Helical" evidence="6">
    <location>
        <begin position="216"/>
        <end position="238"/>
    </location>
</feature>
<dbReference type="PANTHER" id="PTHR30482:SF10">
    <property type="entry name" value="HIGH-AFFINITY BRANCHED-CHAIN AMINO ACID TRANSPORT PROTEIN BRAE"/>
    <property type="match status" value="1"/>
</dbReference>
<dbReference type="OrthoDB" id="9780757at2"/>
<feature type="transmembrane region" description="Helical" evidence="6">
    <location>
        <begin position="86"/>
        <end position="105"/>
    </location>
</feature>
<dbReference type="GO" id="GO:0005886">
    <property type="term" value="C:plasma membrane"/>
    <property type="evidence" value="ECO:0007669"/>
    <property type="project" value="UniProtKB-SubCell"/>
</dbReference>
<keyword evidence="5 6" id="KW-0472">Membrane</keyword>
<accession>A0A1H0UDW9</accession>
<evidence type="ECO:0000256" key="2">
    <source>
        <dbReference type="ARBA" id="ARBA00022475"/>
    </source>
</evidence>
<feature type="transmembrane region" description="Helical" evidence="6">
    <location>
        <begin position="176"/>
        <end position="196"/>
    </location>
</feature>
<gene>
    <name evidence="7" type="ORF">SAMN05660330_03501</name>
</gene>
<dbReference type="InterPro" id="IPR043428">
    <property type="entry name" value="LivM-like"/>
</dbReference>
<evidence type="ECO:0000256" key="6">
    <source>
        <dbReference type="SAM" id="Phobius"/>
    </source>
</evidence>